<evidence type="ECO:0000259" key="5">
    <source>
        <dbReference type="SMART" id="SM00385"/>
    </source>
</evidence>
<dbReference type="InterPro" id="IPR048258">
    <property type="entry name" value="Cyclins_cyclin-box"/>
</dbReference>
<dbReference type="InterPro" id="IPR039361">
    <property type="entry name" value="Cyclin"/>
</dbReference>
<dbReference type="SUPFAM" id="SSF47954">
    <property type="entry name" value="Cyclin-like"/>
    <property type="match status" value="2"/>
</dbReference>
<evidence type="ECO:0000313" key="7">
    <source>
        <dbReference type="EMBL" id="BAE06272.1"/>
    </source>
</evidence>
<dbReference type="SMART" id="SM00385">
    <property type="entry name" value="CYCLIN"/>
    <property type="match status" value="1"/>
</dbReference>
<keyword evidence="3" id="KW-0131">Cell cycle</keyword>
<comment type="similarity">
    <text evidence="4">Belongs to the cyclin family.</text>
</comment>
<dbReference type="Gene3D" id="1.10.472.10">
    <property type="entry name" value="Cyclin-like"/>
    <property type="match status" value="2"/>
</dbReference>
<evidence type="ECO:0000259" key="6">
    <source>
        <dbReference type="SMART" id="SM01332"/>
    </source>
</evidence>
<dbReference type="Pfam" id="PF00134">
    <property type="entry name" value="Cyclin_N"/>
    <property type="match status" value="1"/>
</dbReference>
<dbReference type="PROSITE" id="PS00292">
    <property type="entry name" value="CYCLINS"/>
    <property type="match status" value="1"/>
</dbReference>
<keyword evidence="2 4" id="KW-0195">Cyclin</keyword>
<dbReference type="CDD" id="cd20543">
    <property type="entry name" value="CYCLIN_AtCycD-like_rpt1"/>
    <property type="match status" value="1"/>
</dbReference>
<dbReference type="GO" id="GO:0051301">
    <property type="term" value="P:cell division"/>
    <property type="evidence" value="ECO:0007669"/>
    <property type="project" value="UniProtKB-KW"/>
</dbReference>
<protein>
    <submittedName>
        <fullName evidence="7">Cyclin D</fullName>
    </submittedName>
</protein>
<dbReference type="InterPro" id="IPR006671">
    <property type="entry name" value="Cyclin_N"/>
</dbReference>
<dbReference type="SMART" id="SM01332">
    <property type="entry name" value="Cyclin_C"/>
    <property type="match status" value="1"/>
</dbReference>
<reference evidence="7" key="1">
    <citation type="submission" date="2005-02" db="EMBL/GenBank/DDBJ databases">
        <title>The genes involved in hypersensitive responses and cell proliferation in Scutellaria baicalensis.</title>
        <authorList>
            <person name="Shoyama Y."/>
            <person name="Morimoto S."/>
            <person name="Taura F."/>
        </authorList>
    </citation>
    <scope>NUCLEOTIDE SEQUENCE</scope>
</reference>
<dbReference type="InterPro" id="IPR036915">
    <property type="entry name" value="Cyclin-like_sf"/>
</dbReference>
<dbReference type="PANTHER" id="PTHR10177">
    <property type="entry name" value="CYCLINS"/>
    <property type="match status" value="1"/>
</dbReference>
<dbReference type="AlphaFoldDB" id="Q4JF76"/>
<dbReference type="InterPro" id="IPR013763">
    <property type="entry name" value="Cyclin-like_dom"/>
</dbReference>
<accession>Q4JF76</accession>
<organism evidence="7">
    <name type="scientific">Scutellaria baicalensis</name>
    <name type="common">Baical skullcap</name>
    <dbReference type="NCBI Taxonomy" id="65409"/>
    <lineage>
        <taxon>Eukaryota</taxon>
        <taxon>Viridiplantae</taxon>
        <taxon>Streptophyta</taxon>
        <taxon>Embryophyta</taxon>
        <taxon>Tracheophyta</taxon>
        <taxon>Spermatophyta</taxon>
        <taxon>Magnoliopsida</taxon>
        <taxon>eudicotyledons</taxon>
        <taxon>Gunneridae</taxon>
        <taxon>Pentapetalae</taxon>
        <taxon>asterids</taxon>
        <taxon>lamiids</taxon>
        <taxon>Lamiales</taxon>
        <taxon>Lamiaceae</taxon>
        <taxon>Scutellarioideae</taxon>
        <taxon>Scutellaria</taxon>
    </lineage>
</organism>
<dbReference type="FunFam" id="1.10.472.10:FF:000074">
    <property type="entry name" value="D3-type cyclin"/>
    <property type="match status" value="1"/>
</dbReference>
<keyword evidence="1" id="KW-0132">Cell division</keyword>
<feature type="domain" description="Cyclin C-terminal" evidence="6">
    <location>
        <begin position="199"/>
        <end position="326"/>
    </location>
</feature>
<evidence type="ECO:0000256" key="2">
    <source>
        <dbReference type="ARBA" id="ARBA00023127"/>
    </source>
</evidence>
<dbReference type="Pfam" id="PF02984">
    <property type="entry name" value="Cyclin_C"/>
    <property type="match status" value="1"/>
</dbReference>
<evidence type="ECO:0000256" key="3">
    <source>
        <dbReference type="ARBA" id="ARBA00023306"/>
    </source>
</evidence>
<evidence type="ECO:0000256" key="4">
    <source>
        <dbReference type="RuleBase" id="RU000383"/>
    </source>
</evidence>
<proteinExistence type="evidence at transcript level"/>
<evidence type="ECO:0000256" key="1">
    <source>
        <dbReference type="ARBA" id="ARBA00022618"/>
    </source>
</evidence>
<dbReference type="CDD" id="cd20544">
    <property type="entry name" value="CYCLIN_AtCycD-like_rpt2"/>
    <property type="match status" value="1"/>
</dbReference>
<dbReference type="EMBL" id="AB205135">
    <property type="protein sequence ID" value="BAE06272.1"/>
    <property type="molecule type" value="mRNA"/>
</dbReference>
<sequence length="372" mass="42453">MVSEFQEHESLLQNPIFDALYCDEERFDECVGGAGSGFKEPEINDFNEIHNNPFAFLFEHDLFWESEELDALLTKEKTQTHLTFDEINSDASLKAMRNEAINWMLKVIAHYGFNALTAVLAVNYYDRFITSVCFQKDKPWMSQLAAVACLSVAAKVEETQVPLLLDLQVEESKYLFEAKTIQRMELLVLSTLQWRMNPVTPISFFDHIARRFEFVKNLHSVFLRRCESLILSIITDCRLVKYFPSVIASAAMIYAIREFETPDALEYEDQLLSVLRTSKDKVDDCRKLIVDAMYGGFSHKPCYKRKYESIPSSPSGVIDAYLSSDSSVDSWAVTLSVSSSPEPSFKRSKAQDQHMRLAPLSSVSLGLAHRIN</sequence>
<name>Q4JF76_SCUBA</name>
<feature type="domain" description="Cyclin-like" evidence="5">
    <location>
        <begin position="102"/>
        <end position="190"/>
    </location>
</feature>
<dbReference type="InterPro" id="IPR004367">
    <property type="entry name" value="Cyclin_C-dom"/>
</dbReference>